<evidence type="ECO:0000313" key="1">
    <source>
        <dbReference type="EMBL" id="EDO02850.1"/>
    </source>
</evidence>
<proteinExistence type="predicted"/>
<accession>A7EJ34</accession>
<protein>
    <submittedName>
        <fullName evidence="1">Uncharacterized protein</fullName>
    </submittedName>
</protein>
<dbReference type="HOGENOM" id="CLU_3015580_0_0_1"/>
<dbReference type="KEGG" id="ssl:SS1G_05327"/>
<dbReference type="RefSeq" id="XP_001593899.1">
    <property type="nucleotide sequence ID" value="XM_001593849.1"/>
</dbReference>
<gene>
    <name evidence="1" type="ORF">SS1G_05327</name>
</gene>
<organism evidence="1 2">
    <name type="scientific">Sclerotinia sclerotiorum (strain ATCC 18683 / 1980 / Ss-1)</name>
    <name type="common">White mold</name>
    <name type="synonym">Whetzelinia sclerotiorum</name>
    <dbReference type="NCBI Taxonomy" id="665079"/>
    <lineage>
        <taxon>Eukaryota</taxon>
        <taxon>Fungi</taxon>
        <taxon>Dikarya</taxon>
        <taxon>Ascomycota</taxon>
        <taxon>Pezizomycotina</taxon>
        <taxon>Leotiomycetes</taxon>
        <taxon>Helotiales</taxon>
        <taxon>Sclerotiniaceae</taxon>
        <taxon>Sclerotinia</taxon>
    </lineage>
</organism>
<keyword evidence="2" id="KW-1185">Reference proteome</keyword>
<dbReference type="EMBL" id="CH476626">
    <property type="protein sequence ID" value="EDO02850.1"/>
    <property type="molecule type" value="Genomic_DNA"/>
</dbReference>
<name>A7EJ34_SCLS1</name>
<evidence type="ECO:0000313" key="2">
    <source>
        <dbReference type="Proteomes" id="UP000001312"/>
    </source>
</evidence>
<dbReference type="InParanoid" id="A7EJ34"/>
<dbReference type="Proteomes" id="UP000001312">
    <property type="component" value="Unassembled WGS sequence"/>
</dbReference>
<sequence>MRTYDDRRPTLVKAVVDWLLPRNIGRSLHLQGHLTVSTELGNRFETPSKRKERETL</sequence>
<reference evidence="2" key="1">
    <citation type="journal article" date="2011" name="PLoS Genet.">
        <title>Genomic analysis of the necrotrophic fungal pathogens Sclerotinia sclerotiorum and Botrytis cinerea.</title>
        <authorList>
            <person name="Amselem J."/>
            <person name="Cuomo C.A."/>
            <person name="van Kan J.A."/>
            <person name="Viaud M."/>
            <person name="Benito E.P."/>
            <person name="Couloux A."/>
            <person name="Coutinho P.M."/>
            <person name="de Vries R.P."/>
            <person name="Dyer P.S."/>
            <person name="Fillinger S."/>
            <person name="Fournier E."/>
            <person name="Gout L."/>
            <person name="Hahn M."/>
            <person name="Kohn L."/>
            <person name="Lapalu N."/>
            <person name="Plummer K.M."/>
            <person name="Pradier J.M."/>
            <person name="Quevillon E."/>
            <person name="Sharon A."/>
            <person name="Simon A."/>
            <person name="ten Have A."/>
            <person name="Tudzynski B."/>
            <person name="Tudzynski P."/>
            <person name="Wincker P."/>
            <person name="Andrew M."/>
            <person name="Anthouard V."/>
            <person name="Beever R.E."/>
            <person name="Beffa R."/>
            <person name="Benoit I."/>
            <person name="Bouzid O."/>
            <person name="Brault B."/>
            <person name="Chen Z."/>
            <person name="Choquer M."/>
            <person name="Collemare J."/>
            <person name="Cotton P."/>
            <person name="Danchin E.G."/>
            <person name="Da Silva C."/>
            <person name="Gautier A."/>
            <person name="Giraud C."/>
            <person name="Giraud T."/>
            <person name="Gonzalez C."/>
            <person name="Grossetete S."/>
            <person name="Guldener U."/>
            <person name="Henrissat B."/>
            <person name="Howlett B.J."/>
            <person name="Kodira C."/>
            <person name="Kretschmer M."/>
            <person name="Lappartient A."/>
            <person name="Leroch M."/>
            <person name="Levis C."/>
            <person name="Mauceli E."/>
            <person name="Neuveglise C."/>
            <person name="Oeser B."/>
            <person name="Pearson M."/>
            <person name="Poulain J."/>
            <person name="Poussereau N."/>
            <person name="Quesneville H."/>
            <person name="Rascle C."/>
            <person name="Schumacher J."/>
            <person name="Segurens B."/>
            <person name="Sexton A."/>
            <person name="Silva E."/>
            <person name="Sirven C."/>
            <person name="Soanes D.M."/>
            <person name="Talbot N.J."/>
            <person name="Templeton M."/>
            <person name="Yandava C."/>
            <person name="Yarden O."/>
            <person name="Zeng Q."/>
            <person name="Rollins J.A."/>
            <person name="Lebrun M.H."/>
            <person name="Dickman M."/>
        </authorList>
    </citation>
    <scope>NUCLEOTIDE SEQUENCE [LARGE SCALE GENOMIC DNA]</scope>
    <source>
        <strain evidence="2">ATCC 18683 / 1980 / Ss-1</strain>
    </source>
</reference>
<dbReference type="GeneID" id="5490063"/>
<dbReference type="AlphaFoldDB" id="A7EJ34"/>